<dbReference type="GO" id="GO:0061631">
    <property type="term" value="F:ubiquitin conjugating enzyme activity"/>
    <property type="evidence" value="ECO:0007669"/>
    <property type="project" value="TreeGrafter"/>
</dbReference>
<dbReference type="PANTHER" id="PTHR46116">
    <property type="entry name" value="(E3-INDEPENDENT) E2 UBIQUITIN-CONJUGATING ENZYME"/>
    <property type="match status" value="1"/>
</dbReference>
<gene>
    <name evidence="4" type="ORF">SADUNF_Sadunf08G0084000</name>
</gene>
<reference evidence="4 5" key="1">
    <citation type="submission" date="2020-10" db="EMBL/GenBank/DDBJ databases">
        <title>Plant Genome Project.</title>
        <authorList>
            <person name="Zhang R.-G."/>
        </authorList>
    </citation>
    <scope>NUCLEOTIDE SEQUENCE [LARGE SCALE GENOMIC DNA]</scope>
    <source>
        <strain evidence="4">FAFU-HL-1</strain>
        <tissue evidence="4">Leaf</tissue>
    </source>
</reference>
<evidence type="ECO:0000256" key="1">
    <source>
        <dbReference type="ARBA" id="ARBA00022679"/>
    </source>
</evidence>
<feature type="domain" description="UBC core" evidence="3">
    <location>
        <begin position="49"/>
        <end position="101"/>
    </location>
</feature>
<evidence type="ECO:0000313" key="5">
    <source>
        <dbReference type="Proteomes" id="UP000657918"/>
    </source>
</evidence>
<protein>
    <recommendedName>
        <fullName evidence="3">UBC core domain-containing protein</fullName>
    </recommendedName>
</protein>
<dbReference type="Gene3D" id="3.10.110.10">
    <property type="entry name" value="Ubiquitin Conjugating Enzyme"/>
    <property type="match status" value="1"/>
</dbReference>
<dbReference type="AlphaFoldDB" id="A0A835JTL9"/>
<sequence length="101" mass="11794">MPISPAMISTAPQTNVFAQFEFVTDPSDHFYLSRNTNSYGECFTNASSRVHKKIMQEWKILEKHLHHSIYVRVYENRIDRLRAVIVGASDTQYHDGLYFLI</sequence>
<dbReference type="InterPro" id="IPR000608">
    <property type="entry name" value="UBC"/>
</dbReference>
<evidence type="ECO:0000313" key="4">
    <source>
        <dbReference type="EMBL" id="KAF9677207.1"/>
    </source>
</evidence>
<dbReference type="InterPro" id="IPR016135">
    <property type="entry name" value="UBQ-conjugating_enzyme/RWD"/>
</dbReference>
<dbReference type="Proteomes" id="UP000657918">
    <property type="component" value="Chromosome 8"/>
</dbReference>
<evidence type="ECO:0000259" key="3">
    <source>
        <dbReference type="PROSITE" id="PS50127"/>
    </source>
</evidence>
<name>A0A835JTL9_9ROSI</name>
<keyword evidence="1" id="KW-0808">Transferase</keyword>
<dbReference type="PANTHER" id="PTHR46116:SF19">
    <property type="entry name" value="UBIQUITIN-CONJUGATING ENZYME FAMILY PROTEIN"/>
    <property type="match status" value="1"/>
</dbReference>
<organism evidence="4 5">
    <name type="scientific">Salix dunnii</name>
    <dbReference type="NCBI Taxonomy" id="1413687"/>
    <lineage>
        <taxon>Eukaryota</taxon>
        <taxon>Viridiplantae</taxon>
        <taxon>Streptophyta</taxon>
        <taxon>Embryophyta</taxon>
        <taxon>Tracheophyta</taxon>
        <taxon>Spermatophyta</taxon>
        <taxon>Magnoliopsida</taxon>
        <taxon>eudicotyledons</taxon>
        <taxon>Gunneridae</taxon>
        <taxon>Pentapetalae</taxon>
        <taxon>rosids</taxon>
        <taxon>fabids</taxon>
        <taxon>Malpighiales</taxon>
        <taxon>Salicaceae</taxon>
        <taxon>Saliceae</taxon>
        <taxon>Salix</taxon>
    </lineage>
</organism>
<evidence type="ECO:0000256" key="2">
    <source>
        <dbReference type="ARBA" id="ARBA00022786"/>
    </source>
</evidence>
<dbReference type="OrthoDB" id="47801at2759"/>
<accession>A0A835JTL9</accession>
<proteinExistence type="predicted"/>
<comment type="caution">
    <text evidence="4">The sequence shown here is derived from an EMBL/GenBank/DDBJ whole genome shotgun (WGS) entry which is preliminary data.</text>
</comment>
<dbReference type="PROSITE" id="PS50127">
    <property type="entry name" value="UBC_2"/>
    <property type="match status" value="1"/>
</dbReference>
<keyword evidence="2" id="KW-0833">Ubl conjugation pathway</keyword>
<keyword evidence="5" id="KW-1185">Reference proteome</keyword>
<dbReference type="SUPFAM" id="SSF54495">
    <property type="entry name" value="UBC-like"/>
    <property type="match status" value="1"/>
</dbReference>
<dbReference type="EMBL" id="JADGMS010000008">
    <property type="protein sequence ID" value="KAF9677207.1"/>
    <property type="molecule type" value="Genomic_DNA"/>
</dbReference>